<comment type="caution">
    <text evidence="3">The sequence shown here is derived from an EMBL/GenBank/DDBJ whole genome shotgun (WGS) entry which is preliminary data.</text>
</comment>
<reference evidence="3" key="1">
    <citation type="submission" date="2021-04" db="EMBL/GenBank/DDBJ databases">
        <authorList>
            <person name="Chebbi M.A.C M."/>
        </authorList>
    </citation>
    <scope>NUCLEOTIDE SEQUENCE</scope>
</reference>
<dbReference type="Proteomes" id="UP000786811">
    <property type="component" value="Unassembled WGS sequence"/>
</dbReference>
<accession>A0A8J2EG70</accession>
<feature type="transmembrane region" description="Helical" evidence="2">
    <location>
        <begin position="92"/>
        <end position="115"/>
    </location>
</feature>
<keyword evidence="2" id="KW-0472">Membrane</keyword>
<evidence type="ECO:0000313" key="3">
    <source>
        <dbReference type="EMBL" id="CAG5074209.1"/>
    </source>
</evidence>
<proteinExistence type="predicted"/>
<evidence type="ECO:0000256" key="1">
    <source>
        <dbReference type="SAM" id="MobiDB-lite"/>
    </source>
</evidence>
<feature type="transmembrane region" description="Helical" evidence="2">
    <location>
        <begin position="130"/>
        <end position="148"/>
    </location>
</feature>
<feature type="compositionally biased region" description="Basic and acidic residues" evidence="1">
    <location>
        <begin position="189"/>
        <end position="201"/>
    </location>
</feature>
<dbReference type="EMBL" id="CAJNRD030001114">
    <property type="protein sequence ID" value="CAG5074209.1"/>
    <property type="molecule type" value="Genomic_DNA"/>
</dbReference>
<feature type="compositionally biased region" description="Acidic residues" evidence="1">
    <location>
        <begin position="163"/>
        <end position="178"/>
    </location>
</feature>
<dbReference type="AlphaFoldDB" id="A0A8J2EG70"/>
<name>A0A8J2EG70_COTCN</name>
<feature type="transmembrane region" description="Helical" evidence="2">
    <location>
        <begin position="64"/>
        <end position="85"/>
    </location>
</feature>
<feature type="transmembrane region" description="Helical" evidence="2">
    <location>
        <begin position="20"/>
        <end position="39"/>
    </location>
</feature>
<keyword evidence="2" id="KW-1133">Transmembrane helix</keyword>
<gene>
    <name evidence="3" type="ORF">HICCMSTLAB_LOCUS963</name>
</gene>
<evidence type="ECO:0000313" key="4">
    <source>
        <dbReference type="Proteomes" id="UP000786811"/>
    </source>
</evidence>
<keyword evidence="4" id="KW-1185">Reference proteome</keyword>
<feature type="region of interest" description="Disordered" evidence="1">
    <location>
        <begin position="161"/>
        <end position="201"/>
    </location>
</feature>
<keyword evidence="2" id="KW-0812">Transmembrane</keyword>
<evidence type="ECO:0000256" key="2">
    <source>
        <dbReference type="SAM" id="Phobius"/>
    </source>
</evidence>
<sequence length="201" mass="22438">MVAVQDNRIVDSFCGMSLKVSLIFFGGVRIMGALGQLIIPVRNHIEDCDVNTDTTCRVISNNEFAANLSMSAFGILFVFMAILGSIMNNNKFLIASLAIDAIQLIILPFVSWYILSSYENHDYGAVVEPLVNYAYMGIIMVYMILAISRYEEIKSSKMYPFADESDDQEPGAESEDEKDLPKNGNVEGSFRETQEGKPEKF</sequence>
<organism evidence="3 4">
    <name type="scientific">Cotesia congregata</name>
    <name type="common">Parasitoid wasp</name>
    <name type="synonym">Apanteles congregatus</name>
    <dbReference type="NCBI Taxonomy" id="51543"/>
    <lineage>
        <taxon>Eukaryota</taxon>
        <taxon>Metazoa</taxon>
        <taxon>Ecdysozoa</taxon>
        <taxon>Arthropoda</taxon>
        <taxon>Hexapoda</taxon>
        <taxon>Insecta</taxon>
        <taxon>Pterygota</taxon>
        <taxon>Neoptera</taxon>
        <taxon>Endopterygota</taxon>
        <taxon>Hymenoptera</taxon>
        <taxon>Apocrita</taxon>
        <taxon>Ichneumonoidea</taxon>
        <taxon>Braconidae</taxon>
        <taxon>Microgastrinae</taxon>
        <taxon>Cotesia</taxon>
    </lineage>
</organism>
<dbReference type="OrthoDB" id="10280152at2759"/>
<protein>
    <submittedName>
        <fullName evidence="3">Uncharacterized protein</fullName>
    </submittedName>
</protein>